<accession>A0A3N6P5R7</accession>
<comment type="caution">
    <text evidence="2">The sequence shown here is derived from an EMBL/GenBank/DDBJ whole genome shotgun (WGS) entry which is preliminary data.</text>
</comment>
<feature type="region of interest" description="Disordered" evidence="1">
    <location>
        <begin position="122"/>
        <end position="149"/>
    </location>
</feature>
<evidence type="ECO:0000313" key="3">
    <source>
        <dbReference type="Proteomes" id="UP000269154"/>
    </source>
</evidence>
<dbReference type="AlphaFoldDB" id="A0A3N6P5R7"/>
<evidence type="ECO:0000313" key="2">
    <source>
        <dbReference type="EMBL" id="RQH34442.1"/>
    </source>
</evidence>
<feature type="region of interest" description="Disordered" evidence="1">
    <location>
        <begin position="34"/>
        <end position="101"/>
    </location>
</feature>
<dbReference type="Proteomes" id="UP000269154">
    <property type="component" value="Unassembled WGS sequence"/>
</dbReference>
<reference evidence="2 3" key="1">
    <citation type="journal article" date="2018" name="ACS Chem. Biol.">
        <title>Ketoreductase domain dysfunction expands chemodiversity: malyngamide biosynthesis in the cyanobacterium Okeania hirsuta.</title>
        <authorList>
            <person name="Moss N.A."/>
            <person name="Leao T."/>
            <person name="Rankin M."/>
            <person name="McCullough T.M."/>
            <person name="Qu P."/>
            <person name="Korobeynikov A."/>
            <person name="Smith J.L."/>
            <person name="Gerwick L."/>
            <person name="Gerwick W.H."/>
        </authorList>
    </citation>
    <scope>NUCLEOTIDE SEQUENCE [LARGE SCALE GENOMIC DNA]</scope>
    <source>
        <strain evidence="2 3">PAB10Feb10-1</strain>
    </source>
</reference>
<protein>
    <submittedName>
        <fullName evidence="2">Uncharacterized protein</fullName>
    </submittedName>
</protein>
<dbReference type="OrthoDB" id="468587at2"/>
<name>A0A3N6P5R7_9CYAN</name>
<dbReference type="RefSeq" id="WP_124145149.1">
    <property type="nucleotide sequence ID" value="NZ_CAWOKI010000070.1"/>
</dbReference>
<dbReference type="EMBL" id="RCBY01000137">
    <property type="protein sequence ID" value="RQH34442.1"/>
    <property type="molecule type" value="Genomic_DNA"/>
</dbReference>
<feature type="compositionally biased region" description="Basic and acidic residues" evidence="1">
    <location>
        <begin position="34"/>
        <end position="43"/>
    </location>
</feature>
<feature type="compositionally biased region" description="Basic and acidic residues" evidence="1">
    <location>
        <begin position="73"/>
        <end position="86"/>
    </location>
</feature>
<feature type="compositionally biased region" description="Low complexity" evidence="1">
    <location>
        <begin position="90"/>
        <end position="101"/>
    </location>
</feature>
<sequence length="149" mass="16036">MLAFIGGLFAGVFGILGNLLGKKSDYLLEFKDDQGTNESKEESTQGSVAAPEPTTKKETKPASPEIPKIAKAKLSEAKKNAKKAEAENGTPTVATPQPPVTNVKVSQEPEELVLFAPNFLMPKPTAKRRRPGPSMGMFRGMAKDLNLPR</sequence>
<proteinExistence type="predicted"/>
<gene>
    <name evidence="2" type="ORF">D5R40_20990</name>
</gene>
<keyword evidence="3" id="KW-1185">Reference proteome</keyword>
<organism evidence="2 3">
    <name type="scientific">Okeania hirsuta</name>
    <dbReference type="NCBI Taxonomy" id="1458930"/>
    <lineage>
        <taxon>Bacteria</taxon>
        <taxon>Bacillati</taxon>
        <taxon>Cyanobacteriota</taxon>
        <taxon>Cyanophyceae</taxon>
        <taxon>Oscillatoriophycideae</taxon>
        <taxon>Oscillatoriales</taxon>
        <taxon>Microcoleaceae</taxon>
        <taxon>Okeania</taxon>
    </lineage>
</organism>
<evidence type="ECO:0000256" key="1">
    <source>
        <dbReference type="SAM" id="MobiDB-lite"/>
    </source>
</evidence>